<evidence type="ECO:0000256" key="3">
    <source>
        <dbReference type="ARBA" id="ARBA00022840"/>
    </source>
</evidence>
<dbReference type="GO" id="GO:0016887">
    <property type="term" value="F:ATP hydrolysis activity"/>
    <property type="evidence" value="ECO:0007669"/>
    <property type="project" value="InterPro"/>
</dbReference>
<dbReference type="SUPFAM" id="SSF52540">
    <property type="entry name" value="P-loop containing nucleoside triphosphate hydrolases"/>
    <property type="match status" value="1"/>
</dbReference>
<gene>
    <name evidence="5" type="ORF">SAMN02745206_00893</name>
</gene>
<keyword evidence="6" id="KW-1185">Reference proteome</keyword>
<keyword evidence="2" id="KW-0547">Nucleotide-binding</keyword>
<comment type="similarity">
    <text evidence="1">Belongs to the AAA ATPase family.</text>
</comment>
<protein>
    <submittedName>
        <fullName evidence="5">ATPase family associated with various cellular activities (AAA)</fullName>
    </submittedName>
</protein>
<dbReference type="EMBL" id="FQVB01000007">
    <property type="protein sequence ID" value="SHE81839.1"/>
    <property type="molecule type" value="Genomic_DNA"/>
</dbReference>
<sequence>MPSLAVAAIWPAAFFYFQDEERRPQRPEEASLYAVRQRIGSVRHWHELLRELFLQPASRDVRLVALAGILSLSSLEILTTALCLAVEEDSHMAAMVALLQPHIGSARPSVGLVADTLGSLLTGSVEESPSYLLATGTAARTGLLRRINESAPLCDQQLGIPAPLTYSLRGIFQPWPGTRFASRAEPETVPETLTREARAHASALSETSRCHLVIRSPSPREAEMAAVQVCRALGRRPVFARAASIPLEGFGLYCTLERLVPVFVLETAPGVVVPLPSAPGYSGPVLALAGPDGAVQSDENEVYQWRTPLPGPEERRRLWLKMVEDPVLAQSLAASHLQGTDRIRSLGTLARMKARVNGRFQVQSQDVRRAAFQVGGLETLAQPVPEEIPEKALILTESTRKTLEMLEARCRHREDLPHHLGVTLEASYRTGVRALFVGPSGTGKTLAASWLATRLGFALYRVDLAAVMSKYVGETEKNLSALLAAAEEADVILLFDEADSLFGKRTEVRDANDRFANAQTNYLLQRLEHYRGIVLLTSNSRARMDASFSRRIDLVVEFPAPGPEERRALWKSHLGDAHDLQPGDVNLLAAHADLCGGHIRNAVLAAAVRALEQGRRVQWRDVLEGLRLEYAKLGRQIPAELLGAPRGGSFEREPQINTNERE</sequence>
<name>A0A1M4WKP7_9BACT</name>
<dbReference type="AlphaFoldDB" id="A0A1M4WKP7"/>
<reference evidence="6" key="1">
    <citation type="submission" date="2016-11" db="EMBL/GenBank/DDBJ databases">
        <authorList>
            <person name="Varghese N."/>
            <person name="Submissions S."/>
        </authorList>
    </citation>
    <scope>NUCLEOTIDE SEQUENCE [LARGE SCALE GENOMIC DNA]</scope>
    <source>
        <strain evidence="6">DSM 9756</strain>
    </source>
</reference>
<dbReference type="CDD" id="cd19481">
    <property type="entry name" value="RecA-like_protease"/>
    <property type="match status" value="1"/>
</dbReference>
<dbReference type="Pfam" id="PF00004">
    <property type="entry name" value="AAA"/>
    <property type="match status" value="1"/>
</dbReference>
<accession>A0A1M4WKP7</accession>
<dbReference type="SMART" id="SM00382">
    <property type="entry name" value="AAA"/>
    <property type="match status" value="1"/>
</dbReference>
<evidence type="ECO:0000256" key="2">
    <source>
        <dbReference type="ARBA" id="ARBA00022741"/>
    </source>
</evidence>
<dbReference type="Gene3D" id="3.40.50.300">
    <property type="entry name" value="P-loop containing nucleotide triphosphate hydrolases"/>
    <property type="match status" value="1"/>
</dbReference>
<dbReference type="InterPro" id="IPR003959">
    <property type="entry name" value="ATPase_AAA_core"/>
</dbReference>
<dbReference type="STRING" id="1121391.SAMN02745206_00893"/>
<dbReference type="InterPro" id="IPR050221">
    <property type="entry name" value="26S_Proteasome_ATPase"/>
</dbReference>
<evidence type="ECO:0000259" key="4">
    <source>
        <dbReference type="SMART" id="SM00382"/>
    </source>
</evidence>
<dbReference type="InterPro" id="IPR003593">
    <property type="entry name" value="AAA+_ATPase"/>
</dbReference>
<feature type="domain" description="AAA+ ATPase" evidence="4">
    <location>
        <begin position="430"/>
        <end position="562"/>
    </location>
</feature>
<dbReference type="Pfam" id="PF22977">
    <property type="entry name" value="WHD"/>
    <property type="match status" value="1"/>
</dbReference>
<proteinExistence type="inferred from homology"/>
<dbReference type="Proteomes" id="UP000184076">
    <property type="component" value="Unassembled WGS sequence"/>
</dbReference>
<evidence type="ECO:0000256" key="1">
    <source>
        <dbReference type="ARBA" id="ARBA00006914"/>
    </source>
</evidence>
<dbReference type="GO" id="GO:0005524">
    <property type="term" value="F:ATP binding"/>
    <property type="evidence" value="ECO:0007669"/>
    <property type="project" value="UniProtKB-KW"/>
</dbReference>
<organism evidence="5 6">
    <name type="scientific">Desulfacinum infernum DSM 9756</name>
    <dbReference type="NCBI Taxonomy" id="1121391"/>
    <lineage>
        <taxon>Bacteria</taxon>
        <taxon>Pseudomonadati</taxon>
        <taxon>Thermodesulfobacteriota</taxon>
        <taxon>Syntrophobacteria</taxon>
        <taxon>Syntrophobacterales</taxon>
        <taxon>Syntrophobacteraceae</taxon>
        <taxon>Desulfacinum</taxon>
    </lineage>
</organism>
<dbReference type="PANTHER" id="PTHR23073">
    <property type="entry name" value="26S PROTEASOME REGULATORY SUBUNIT"/>
    <property type="match status" value="1"/>
</dbReference>
<dbReference type="InterPro" id="IPR054472">
    <property type="entry name" value="WHD"/>
</dbReference>
<dbReference type="InterPro" id="IPR027417">
    <property type="entry name" value="P-loop_NTPase"/>
</dbReference>
<keyword evidence="3" id="KW-0067">ATP-binding</keyword>
<evidence type="ECO:0000313" key="5">
    <source>
        <dbReference type="EMBL" id="SHE81839.1"/>
    </source>
</evidence>
<evidence type="ECO:0000313" key="6">
    <source>
        <dbReference type="Proteomes" id="UP000184076"/>
    </source>
</evidence>